<dbReference type="Proteomes" id="UP000886595">
    <property type="component" value="Unassembled WGS sequence"/>
</dbReference>
<comment type="caution">
    <text evidence="2">The sequence shown here is derived from an EMBL/GenBank/DDBJ whole genome shotgun (WGS) entry which is preliminary data.</text>
</comment>
<feature type="chain" id="PRO_5036494039" evidence="1">
    <location>
        <begin position="23"/>
        <end position="121"/>
    </location>
</feature>
<evidence type="ECO:0000256" key="1">
    <source>
        <dbReference type="SAM" id="SignalP"/>
    </source>
</evidence>
<accession>A0A8X7VR79</accession>
<sequence length="121" mass="13605">MEKLTFLLHIVVFIACAYPSSSSTLLNDRSFEISNLPSSRAEKLIRELNLFPKLDVNVIDVTDSTLASAEEEVPSIVERSFRFPNIISDGGATGEGFLSFFQQIVFSRENVGKFDLNDWRV</sequence>
<evidence type="ECO:0000313" key="2">
    <source>
        <dbReference type="EMBL" id="KAG2315480.1"/>
    </source>
</evidence>
<gene>
    <name evidence="2" type="ORF">Bca52824_018602</name>
</gene>
<dbReference type="OrthoDB" id="443318at2759"/>
<feature type="signal peptide" evidence="1">
    <location>
        <begin position="1"/>
        <end position="22"/>
    </location>
</feature>
<dbReference type="EMBL" id="JAAMPC010000004">
    <property type="protein sequence ID" value="KAG2315480.1"/>
    <property type="molecule type" value="Genomic_DNA"/>
</dbReference>
<evidence type="ECO:0000313" key="3">
    <source>
        <dbReference type="Proteomes" id="UP000886595"/>
    </source>
</evidence>
<keyword evidence="3" id="KW-1185">Reference proteome</keyword>
<dbReference type="AlphaFoldDB" id="A0A8X7VR79"/>
<keyword evidence="1" id="KW-0732">Signal</keyword>
<name>A0A8X7VR79_BRACI</name>
<proteinExistence type="predicted"/>
<reference evidence="2 3" key="1">
    <citation type="submission" date="2020-02" db="EMBL/GenBank/DDBJ databases">
        <authorList>
            <person name="Ma Q."/>
            <person name="Huang Y."/>
            <person name="Song X."/>
            <person name="Pei D."/>
        </authorList>
    </citation>
    <scope>NUCLEOTIDE SEQUENCE [LARGE SCALE GENOMIC DNA]</scope>
    <source>
        <strain evidence="2">Sxm20200214</strain>
        <tissue evidence="2">Leaf</tissue>
    </source>
</reference>
<organism evidence="2 3">
    <name type="scientific">Brassica carinata</name>
    <name type="common">Ethiopian mustard</name>
    <name type="synonym">Abyssinian cabbage</name>
    <dbReference type="NCBI Taxonomy" id="52824"/>
    <lineage>
        <taxon>Eukaryota</taxon>
        <taxon>Viridiplantae</taxon>
        <taxon>Streptophyta</taxon>
        <taxon>Embryophyta</taxon>
        <taxon>Tracheophyta</taxon>
        <taxon>Spermatophyta</taxon>
        <taxon>Magnoliopsida</taxon>
        <taxon>eudicotyledons</taxon>
        <taxon>Gunneridae</taxon>
        <taxon>Pentapetalae</taxon>
        <taxon>rosids</taxon>
        <taxon>malvids</taxon>
        <taxon>Brassicales</taxon>
        <taxon>Brassicaceae</taxon>
        <taxon>Brassiceae</taxon>
        <taxon>Brassica</taxon>
    </lineage>
</organism>
<dbReference type="PROSITE" id="PS51257">
    <property type="entry name" value="PROKAR_LIPOPROTEIN"/>
    <property type="match status" value="1"/>
</dbReference>
<protein>
    <submittedName>
        <fullName evidence="2">Uncharacterized protein</fullName>
    </submittedName>
</protein>